<dbReference type="PANTHER" id="PTHR34979:SF1">
    <property type="entry name" value="INNER MEMBRANE PROTEIN YGAZ"/>
    <property type="match status" value="1"/>
</dbReference>
<keyword evidence="4" id="KW-1003">Cell membrane</keyword>
<dbReference type="GO" id="GO:1903785">
    <property type="term" value="P:L-valine transmembrane transport"/>
    <property type="evidence" value="ECO:0007669"/>
    <property type="project" value="TreeGrafter"/>
</dbReference>
<evidence type="ECO:0000313" key="9">
    <source>
        <dbReference type="EMBL" id="BBH27773.1"/>
    </source>
</evidence>
<evidence type="ECO:0000256" key="7">
    <source>
        <dbReference type="ARBA" id="ARBA00023136"/>
    </source>
</evidence>
<reference evidence="9 10" key="1">
    <citation type="submission" date="2018-11" db="EMBL/GenBank/DDBJ databases">
        <title>Novel Erysipelotrichaceae bacterium isolated from small intestine of a swine.</title>
        <authorList>
            <person name="Kim J.S."/>
            <person name="Choe H."/>
            <person name="Lee Y.R."/>
            <person name="Kim K.M."/>
            <person name="Park D.S."/>
        </authorList>
    </citation>
    <scope>NUCLEOTIDE SEQUENCE [LARGE SCALE GENOMIC DNA]</scope>
    <source>
        <strain evidence="9 10">SG0102</strain>
    </source>
</reference>
<dbReference type="RefSeq" id="WP_125120470.1">
    <property type="nucleotide sequence ID" value="NZ_AP019309.1"/>
</dbReference>
<feature type="transmembrane region" description="Helical" evidence="8">
    <location>
        <begin position="123"/>
        <end position="143"/>
    </location>
</feature>
<comment type="subcellular location">
    <subcellularLocation>
        <location evidence="1">Cell membrane</location>
        <topology evidence="1">Multi-pass membrane protein</topology>
    </subcellularLocation>
</comment>
<evidence type="ECO:0000256" key="3">
    <source>
        <dbReference type="ARBA" id="ARBA00022448"/>
    </source>
</evidence>
<dbReference type="InterPro" id="IPR011606">
    <property type="entry name" value="Brnchd-chn_aa_trnsp_permease"/>
</dbReference>
<dbReference type="OrthoDB" id="3177005at2"/>
<keyword evidence="3" id="KW-0813">Transport</keyword>
<keyword evidence="5 8" id="KW-0812">Transmembrane</keyword>
<name>A0A3G9JRX8_9FIRM</name>
<gene>
    <name evidence="9" type="ORF">SG0102_27070</name>
</gene>
<evidence type="ECO:0000256" key="5">
    <source>
        <dbReference type="ARBA" id="ARBA00022692"/>
    </source>
</evidence>
<evidence type="ECO:0000256" key="8">
    <source>
        <dbReference type="SAM" id="Phobius"/>
    </source>
</evidence>
<sequence length="232" mass="25154">MEDFKYGLKRGIPIAIGYFPVAFSFGVLCINAHLPLGLATFISLSNVTSSGQFAGVALMRSHASYFEISLTLLMINARYFLMSLSLSQKIDEKMSTLKRMLISFVVTDETFALASLEEGTLNFPYMAGLILLPYLGWASGTLAGEMIMGFLPGSVQGAMGIALYAMFLALIVPACRKSRQVLIVVAIAVAMHSCFIYLPFFSFMTAGAKLIISILAASGLGAYFFPIEEDTL</sequence>
<evidence type="ECO:0000256" key="6">
    <source>
        <dbReference type="ARBA" id="ARBA00022989"/>
    </source>
</evidence>
<protein>
    <submittedName>
        <fullName evidence="9">Autotransporter</fullName>
    </submittedName>
</protein>
<dbReference type="AlphaFoldDB" id="A0A3G9JRX8"/>
<dbReference type="GO" id="GO:0005886">
    <property type="term" value="C:plasma membrane"/>
    <property type="evidence" value="ECO:0007669"/>
    <property type="project" value="UniProtKB-SubCell"/>
</dbReference>
<accession>A0A3G9JRX8</accession>
<dbReference type="EMBL" id="AP019309">
    <property type="protein sequence ID" value="BBH27773.1"/>
    <property type="molecule type" value="Genomic_DNA"/>
</dbReference>
<keyword evidence="10" id="KW-1185">Reference proteome</keyword>
<proteinExistence type="inferred from homology"/>
<evidence type="ECO:0000256" key="4">
    <source>
        <dbReference type="ARBA" id="ARBA00022475"/>
    </source>
</evidence>
<evidence type="ECO:0000256" key="2">
    <source>
        <dbReference type="ARBA" id="ARBA00010735"/>
    </source>
</evidence>
<dbReference type="InParanoid" id="A0A3G9JRX8"/>
<evidence type="ECO:0000313" key="10">
    <source>
        <dbReference type="Proteomes" id="UP000268059"/>
    </source>
</evidence>
<feature type="transmembrane region" description="Helical" evidence="8">
    <location>
        <begin position="12"/>
        <end position="42"/>
    </location>
</feature>
<dbReference type="Pfam" id="PF03591">
    <property type="entry name" value="AzlC"/>
    <property type="match status" value="1"/>
</dbReference>
<feature type="transmembrane region" description="Helical" evidence="8">
    <location>
        <begin position="155"/>
        <end position="174"/>
    </location>
</feature>
<evidence type="ECO:0000256" key="1">
    <source>
        <dbReference type="ARBA" id="ARBA00004651"/>
    </source>
</evidence>
<feature type="transmembrane region" description="Helical" evidence="8">
    <location>
        <begin position="206"/>
        <end position="225"/>
    </location>
</feature>
<dbReference type="PANTHER" id="PTHR34979">
    <property type="entry name" value="INNER MEMBRANE PROTEIN YGAZ"/>
    <property type="match status" value="1"/>
</dbReference>
<organism evidence="9 10">
    <name type="scientific">Intestinibaculum porci</name>
    <dbReference type="NCBI Taxonomy" id="2487118"/>
    <lineage>
        <taxon>Bacteria</taxon>
        <taxon>Bacillati</taxon>
        <taxon>Bacillota</taxon>
        <taxon>Erysipelotrichia</taxon>
        <taxon>Erysipelotrichales</taxon>
        <taxon>Erysipelotrichaceae</taxon>
        <taxon>Intestinibaculum</taxon>
    </lineage>
</organism>
<comment type="similarity">
    <text evidence="2">Belongs to the AzlC family.</text>
</comment>
<keyword evidence="7 8" id="KW-0472">Membrane</keyword>
<dbReference type="KEGG" id="ebm:SG0102_27070"/>
<keyword evidence="6 8" id="KW-1133">Transmembrane helix</keyword>
<feature type="transmembrane region" description="Helical" evidence="8">
    <location>
        <begin position="62"/>
        <end position="81"/>
    </location>
</feature>
<feature type="transmembrane region" description="Helical" evidence="8">
    <location>
        <begin position="181"/>
        <end position="200"/>
    </location>
</feature>
<dbReference type="Proteomes" id="UP000268059">
    <property type="component" value="Chromosome"/>
</dbReference>